<feature type="region of interest" description="Disordered" evidence="1">
    <location>
        <begin position="590"/>
        <end position="624"/>
    </location>
</feature>
<dbReference type="AlphaFoldDB" id="A0A1E1LJK7"/>
<proteinExistence type="predicted"/>
<feature type="compositionally biased region" description="Acidic residues" evidence="1">
    <location>
        <begin position="424"/>
        <end position="433"/>
    </location>
</feature>
<dbReference type="Proteomes" id="UP000178912">
    <property type="component" value="Unassembled WGS sequence"/>
</dbReference>
<dbReference type="InterPro" id="IPR053274">
    <property type="entry name" value="Fluconazole_resistance"/>
</dbReference>
<feature type="region of interest" description="Disordered" evidence="1">
    <location>
        <begin position="265"/>
        <end position="288"/>
    </location>
</feature>
<gene>
    <name evidence="3" type="ORF">RAG0_15096</name>
</gene>
<dbReference type="InterPro" id="IPR025124">
    <property type="entry name" value="Gag1-like_clamp"/>
</dbReference>
<evidence type="ECO:0000313" key="3">
    <source>
        <dbReference type="EMBL" id="CZT10681.1"/>
    </source>
</evidence>
<evidence type="ECO:0000259" key="2">
    <source>
        <dbReference type="Pfam" id="PF13259"/>
    </source>
</evidence>
<sequence length="648" mass="69622">MDIEPSAVLVGEAESSLPSTSTSTVVASHSSVGAHDQAQMQNQEESEAGSGSGQREAMPATSTTRTSVQPPCPTPSSSLDISPASIQQELQARGSFGSAGHDGVTIPSPDPPSSFFSAVSNLATDTANLNIHSTVAPPTEITPQSPRTAIDCEALLPNTTQTALDSQTIVEHPISSDPTSTDSKQPVDSTIGGAADAEGGSNSSKKDKMIFPNAATNVIQRRRNYATTNAVTDYEADLTNKDRTKQKEAVKRYLAERVKDNWKWERPQSEQQETLQPVPTLESGENETVDVAWKERDEWLSNASGDEDGMKVPMPGTTLSSHDTPTPASKKSPTPIRVESADGPGDTVKNSLSDRKRRRKKRLADEMVWNEGLRCFTARRDAWTCARKVPRRPGTGKNDVTITATRVSVSSGSGDGSSSRAIEPVDDDDEEWEDDTEIPVAPPILPPENAMRASILPNAYNTIYDKVVVQSLTPSCPMNLKDVTRSCVQGWKRDGEWPPKATTPETLKKKARKMSVASLLGFREQDRERDKVNLAAAGNGNGNGHVNGTATGDAAGKDTAELEKHKKHGSGIRRGIQKILNWFNPAALTFQQDSPTQKPPKDGSFWKAPSMPPRGSCGPSVGVDGVAEEYDARYGETSSESEGMGLGF</sequence>
<feature type="compositionally biased region" description="Low complexity" evidence="1">
    <location>
        <begin position="324"/>
        <end position="335"/>
    </location>
</feature>
<keyword evidence="4" id="KW-1185">Reference proteome</keyword>
<feature type="compositionally biased region" description="Polar residues" evidence="1">
    <location>
        <begin position="176"/>
        <end position="188"/>
    </location>
</feature>
<evidence type="ECO:0000256" key="1">
    <source>
        <dbReference type="SAM" id="MobiDB-lite"/>
    </source>
</evidence>
<organism evidence="3 4">
    <name type="scientific">Rhynchosporium agropyri</name>
    <dbReference type="NCBI Taxonomy" id="914238"/>
    <lineage>
        <taxon>Eukaryota</taxon>
        <taxon>Fungi</taxon>
        <taxon>Dikarya</taxon>
        <taxon>Ascomycota</taxon>
        <taxon>Pezizomycotina</taxon>
        <taxon>Leotiomycetes</taxon>
        <taxon>Helotiales</taxon>
        <taxon>Ploettnerulaceae</taxon>
        <taxon>Rhynchosporium</taxon>
    </lineage>
</organism>
<dbReference type="EMBL" id="FJUX01000131">
    <property type="protein sequence ID" value="CZT10681.1"/>
    <property type="molecule type" value="Genomic_DNA"/>
</dbReference>
<feature type="region of interest" description="Disordered" evidence="1">
    <location>
        <begin position="407"/>
        <end position="433"/>
    </location>
</feature>
<accession>A0A1E1LJK7</accession>
<feature type="compositionally biased region" description="Polar residues" evidence="1">
    <location>
        <begin position="60"/>
        <end position="90"/>
    </location>
</feature>
<feature type="region of interest" description="Disordered" evidence="1">
    <location>
        <begin position="172"/>
        <end position="208"/>
    </location>
</feature>
<dbReference type="OrthoDB" id="5422958at2759"/>
<reference evidence="4" key="1">
    <citation type="submission" date="2016-03" db="EMBL/GenBank/DDBJ databases">
        <authorList>
            <person name="Guldener U."/>
        </authorList>
    </citation>
    <scope>NUCLEOTIDE SEQUENCE [LARGE SCALE GENOMIC DNA]</scope>
    <source>
        <strain evidence="4">04CH-RAC-A.6.1</strain>
    </source>
</reference>
<evidence type="ECO:0000313" key="4">
    <source>
        <dbReference type="Proteomes" id="UP000178912"/>
    </source>
</evidence>
<dbReference type="PANTHER" id="PTHR28065">
    <property type="entry name" value="FREQUENIN"/>
    <property type="match status" value="1"/>
</dbReference>
<name>A0A1E1LJK7_9HELO</name>
<dbReference type="Pfam" id="PF13259">
    <property type="entry name" value="clamp_Gag1-like"/>
    <property type="match status" value="1"/>
</dbReference>
<protein>
    <recommendedName>
        <fullName evidence="2">Gag1-like clamp domain-containing protein</fullName>
    </recommendedName>
</protein>
<feature type="region of interest" description="Disordered" evidence="1">
    <location>
        <begin position="535"/>
        <end position="554"/>
    </location>
</feature>
<dbReference type="PANTHER" id="PTHR28065:SF1">
    <property type="entry name" value="DUF4050 DOMAIN-CONTAINING PROTEIN"/>
    <property type="match status" value="1"/>
</dbReference>
<feature type="region of interest" description="Disordered" evidence="1">
    <location>
        <begin position="1"/>
        <end position="112"/>
    </location>
</feature>
<feature type="domain" description="Gag1-like clamp" evidence="2">
    <location>
        <begin position="335"/>
        <end position="498"/>
    </location>
</feature>
<feature type="compositionally biased region" description="Low complexity" evidence="1">
    <location>
        <begin position="407"/>
        <end position="419"/>
    </location>
</feature>
<feature type="region of interest" description="Disordered" evidence="1">
    <location>
        <begin position="302"/>
        <end position="362"/>
    </location>
</feature>
<feature type="compositionally biased region" description="Low complexity" evidence="1">
    <location>
        <begin position="15"/>
        <end position="32"/>
    </location>
</feature>